<dbReference type="Proteomes" id="UP001054252">
    <property type="component" value="Unassembled WGS sequence"/>
</dbReference>
<comment type="caution">
    <text evidence="1">The sequence shown here is derived from an EMBL/GenBank/DDBJ whole genome shotgun (WGS) entry which is preliminary data.</text>
</comment>
<evidence type="ECO:0000313" key="1">
    <source>
        <dbReference type="EMBL" id="GKV15116.1"/>
    </source>
</evidence>
<protein>
    <submittedName>
        <fullName evidence="1">Uncharacterized protein</fullName>
    </submittedName>
</protein>
<keyword evidence="2" id="KW-1185">Reference proteome</keyword>
<dbReference type="AlphaFoldDB" id="A0AAV5JW52"/>
<name>A0AAV5JW52_9ROSI</name>
<dbReference type="EMBL" id="BPVZ01000042">
    <property type="protein sequence ID" value="GKV15116.1"/>
    <property type="molecule type" value="Genomic_DNA"/>
</dbReference>
<sequence length="63" mass="7141">MQHASKGKDGSHAVMRTATNETYPIQEASYWGIGSRLPIMGTVCNILQELKINHYCFEQMHNC</sequence>
<evidence type="ECO:0000313" key="2">
    <source>
        <dbReference type="Proteomes" id="UP001054252"/>
    </source>
</evidence>
<organism evidence="1 2">
    <name type="scientific">Rubroshorea leprosula</name>
    <dbReference type="NCBI Taxonomy" id="152421"/>
    <lineage>
        <taxon>Eukaryota</taxon>
        <taxon>Viridiplantae</taxon>
        <taxon>Streptophyta</taxon>
        <taxon>Embryophyta</taxon>
        <taxon>Tracheophyta</taxon>
        <taxon>Spermatophyta</taxon>
        <taxon>Magnoliopsida</taxon>
        <taxon>eudicotyledons</taxon>
        <taxon>Gunneridae</taxon>
        <taxon>Pentapetalae</taxon>
        <taxon>rosids</taxon>
        <taxon>malvids</taxon>
        <taxon>Malvales</taxon>
        <taxon>Dipterocarpaceae</taxon>
        <taxon>Rubroshorea</taxon>
    </lineage>
</organism>
<accession>A0AAV5JW52</accession>
<proteinExistence type="predicted"/>
<gene>
    <name evidence="1" type="ORF">SLEP1_g25916</name>
</gene>
<reference evidence="1 2" key="1">
    <citation type="journal article" date="2021" name="Commun. Biol.">
        <title>The genome of Shorea leprosula (Dipterocarpaceae) highlights the ecological relevance of drought in aseasonal tropical rainforests.</title>
        <authorList>
            <person name="Ng K.K.S."/>
            <person name="Kobayashi M.J."/>
            <person name="Fawcett J.A."/>
            <person name="Hatakeyama M."/>
            <person name="Paape T."/>
            <person name="Ng C.H."/>
            <person name="Ang C.C."/>
            <person name="Tnah L.H."/>
            <person name="Lee C.T."/>
            <person name="Nishiyama T."/>
            <person name="Sese J."/>
            <person name="O'Brien M.J."/>
            <person name="Copetti D."/>
            <person name="Mohd Noor M.I."/>
            <person name="Ong R.C."/>
            <person name="Putra M."/>
            <person name="Sireger I.Z."/>
            <person name="Indrioko S."/>
            <person name="Kosugi Y."/>
            <person name="Izuno A."/>
            <person name="Isagi Y."/>
            <person name="Lee S.L."/>
            <person name="Shimizu K.K."/>
        </authorList>
    </citation>
    <scope>NUCLEOTIDE SEQUENCE [LARGE SCALE GENOMIC DNA]</scope>
    <source>
        <strain evidence="1">214</strain>
    </source>
</reference>